<name>A0A150K556_HEYCO</name>
<dbReference type="RefSeq" id="WP_160330827.1">
    <property type="nucleotide sequence ID" value="NZ_LQYG01000024.1"/>
</dbReference>
<evidence type="ECO:0000313" key="2">
    <source>
        <dbReference type="Proteomes" id="UP000075288"/>
    </source>
</evidence>
<dbReference type="PATRIC" id="fig|1398.26.peg.1830"/>
<sequence length="51" mass="5775">MERVKAKLAATASVELVAIIKKYNNGQIELDEVLEILDLEDIDDIEVKVEF</sequence>
<dbReference type="AlphaFoldDB" id="A0A150K556"/>
<accession>A0A150K556</accession>
<organism evidence="1 2">
    <name type="scientific">Heyndrickxia coagulans</name>
    <name type="common">Weizmannia coagulans</name>
    <dbReference type="NCBI Taxonomy" id="1398"/>
    <lineage>
        <taxon>Bacteria</taxon>
        <taxon>Bacillati</taxon>
        <taxon>Bacillota</taxon>
        <taxon>Bacilli</taxon>
        <taxon>Bacillales</taxon>
        <taxon>Bacillaceae</taxon>
        <taxon>Heyndrickxia</taxon>
    </lineage>
</organism>
<comment type="caution">
    <text evidence="1">The sequence shown here is derived from an EMBL/GenBank/DDBJ whole genome shotgun (WGS) entry which is preliminary data.</text>
</comment>
<protein>
    <submittedName>
        <fullName evidence="1">Uncharacterized protein</fullName>
    </submittedName>
</protein>
<dbReference type="EMBL" id="LQYG01000024">
    <property type="protein sequence ID" value="KYC64705.1"/>
    <property type="molecule type" value="Genomic_DNA"/>
</dbReference>
<reference evidence="1 2" key="1">
    <citation type="submission" date="2016-01" db="EMBL/GenBank/DDBJ databases">
        <title>Genome Sequences of Twelve Sporeforming Bacillus Species Isolated from Foods.</title>
        <authorList>
            <person name="Berendsen E.M."/>
            <person name="Wells-Bennik M.H."/>
            <person name="Krawcyk A.O."/>
            <person name="De Jong A."/>
            <person name="Holsappel S."/>
            <person name="Eijlander R.T."/>
            <person name="Kuipers O.P."/>
        </authorList>
    </citation>
    <scope>NUCLEOTIDE SEQUENCE [LARGE SCALE GENOMIC DNA]</scope>
    <source>
        <strain evidence="1 2">B4098</strain>
    </source>
</reference>
<dbReference type="Proteomes" id="UP000075288">
    <property type="component" value="Unassembled WGS sequence"/>
</dbReference>
<evidence type="ECO:0000313" key="1">
    <source>
        <dbReference type="EMBL" id="KYC64705.1"/>
    </source>
</evidence>
<proteinExistence type="predicted"/>
<gene>
    <name evidence="1" type="ORF">B4098_3398</name>
</gene>